<reference evidence="10 11" key="1">
    <citation type="journal article" date="2013" name="BMC Genomics">
        <title>The genome and transcriptome of the pine saprophyte Ophiostoma piceae, and a comparison with the bark beetle-associated pine pathogen Grosmannia clavigera.</title>
        <authorList>
            <person name="Haridas S."/>
            <person name="Wang Y."/>
            <person name="Lim L."/>
            <person name="Massoumi Alamouti S."/>
            <person name="Jackman S."/>
            <person name="Docking R."/>
            <person name="Robertson G."/>
            <person name="Birol I."/>
            <person name="Bohlmann J."/>
            <person name="Breuil C."/>
        </authorList>
    </citation>
    <scope>NUCLEOTIDE SEQUENCE [LARGE SCALE GENOMIC DNA]</scope>
    <source>
        <strain evidence="10 11">UAMH 11346</strain>
    </source>
</reference>
<sequence length="287" mass="30171">MRLSFSPLLLVAAGVAQAASSWSFDDASISVSTKGSSSKVTEKLNAKSPLGKALVLGHNDVAKISLTTKDNGKDKRPHQAFLLLQDTVTGLEAPFTLSVKESGKGSVSVAYKDIPQQLLTSASPLRANIVIGSFGSATPFVSSESGVFELAIQHDANQPAPTASAPVRYGKKPEIHHIFHEDPRSPPKIISLVFVLAIAATLPVLFLGWALLGANVSHLGTALSAAPVSHAAFFGSILAMEGVFALYYTSWNLFQTLPVAIVVGFVTVLSGTKALGEVQARRLAGER</sequence>
<protein>
    <submittedName>
        <fullName evidence="10">Oligosaccharyltransferase subunit ribophorin ii</fullName>
    </submittedName>
</protein>
<dbReference type="AlphaFoldDB" id="S3CBZ5"/>
<accession>S3CBZ5</accession>
<evidence type="ECO:0000256" key="7">
    <source>
        <dbReference type="SAM" id="Phobius"/>
    </source>
</evidence>
<proteinExistence type="predicted"/>
<dbReference type="UniPathway" id="UPA00378"/>
<keyword evidence="3 8" id="KW-0732">Signal</keyword>
<dbReference type="InterPro" id="IPR056790">
    <property type="entry name" value="Ribophorin_II_C"/>
</dbReference>
<dbReference type="Proteomes" id="UP000016923">
    <property type="component" value="Unassembled WGS sequence"/>
</dbReference>
<dbReference type="GO" id="GO:0008250">
    <property type="term" value="C:oligosaccharyltransferase complex"/>
    <property type="evidence" value="ECO:0007669"/>
    <property type="project" value="InterPro"/>
</dbReference>
<evidence type="ECO:0000256" key="6">
    <source>
        <dbReference type="ARBA" id="ARBA00023136"/>
    </source>
</evidence>
<name>S3CBZ5_OPHP1</name>
<organism evidence="10 11">
    <name type="scientific">Ophiostoma piceae (strain UAMH 11346)</name>
    <name type="common">Sap stain fungus</name>
    <dbReference type="NCBI Taxonomy" id="1262450"/>
    <lineage>
        <taxon>Eukaryota</taxon>
        <taxon>Fungi</taxon>
        <taxon>Dikarya</taxon>
        <taxon>Ascomycota</taxon>
        <taxon>Pezizomycotina</taxon>
        <taxon>Sordariomycetes</taxon>
        <taxon>Sordariomycetidae</taxon>
        <taxon>Ophiostomatales</taxon>
        <taxon>Ophiostomataceae</taxon>
        <taxon>Ophiostoma</taxon>
    </lineage>
</organism>
<dbReference type="OrthoDB" id="432292at2759"/>
<keyword evidence="10" id="KW-0808">Transferase</keyword>
<dbReference type="HOGENOM" id="CLU_051361_0_0_1"/>
<dbReference type="PANTHER" id="PTHR12640:SF0">
    <property type="entry name" value="DOLICHYL-DIPHOSPHOOLIGOSACCHARIDE--PROTEIN GLYCOSYLTRANSFERASE SUBUNIT 2"/>
    <property type="match status" value="1"/>
</dbReference>
<feature type="transmembrane region" description="Helical" evidence="7">
    <location>
        <begin position="189"/>
        <end position="212"/>
    </location>
</feature>
<dbReference type="VEuPathDB" id="FungiDB:F503_05517"/>
<evidence type="ECO:0000256" key="8">
    <source>
        <dbReference type="SAM" id="SignalP"/>
    </source>
</evidence>
<feature type="domain" description="Ribophorin II C-terminal" evidence="9">
    <location>
        <begin position="179"/>
        <end position="282"/>
    </location>
</feature>
<evidence type="ECO:0000256" key="4">
    <source>
        <dbReference type="ARBA" id="ARBA00022824"/>
    </source>
</evidence>
<dbReference type="STRING" id="1262450.S3CBZ5"/>
<dbReference type="PANTHER" id="PTHR12640">
    <property type="entry name" value="RIBOPHORIN II"/>
    <property type="match status" value="1"/>
</dbReference>
<evidence type="ECO:0000313" key="10">
    <source>
        <dbReference type="EMBL" id="EPE10422.1"/>
    </source>
</evidence>
<keyword evidence="5 7" id="KW-1133">Transmembrane helix</keyword>
<evidence type="ECO:0000256" key="5">
    <source>
        <dbReference type="ARBA" id="ARBA00022989"/>
    </source>
</evidence>
<evidence type="ECO:0000256" key="1">
    <source>
        <dbReference type="ARBA" id="ARBA00004477"/>
    </source>
</evidence>
<evidence type="ECO:0000256" key="3">
    <source>
        <dbReference type="ARBA" id="ARBA00022729"/>
    </source>
</evidence>
<dbReference type="eggNOG" id="KOG2447">
    <property type="taxonomic scope" value="Eukaryota"/>
</dbReference>
<dbReference type="GO" id="GO:0006487">
    <property type="term" value="P:protein N-linked glycosylation"/>
    <property type="evidence" value="ECO:0007669"/>
    <property type="project" value="TreeGrafter"/>
</dbReference>
<dbReference type="EMBL" id="KE148146">
    <property type="protein sequence ID" value="EPE10422.1"/>
    <property type="molecule type" value="Genomic_DNA"/>
</dbReference>
<feature type="transmembrane region" description="Helical" evidence="7">
    <location>
        <begin position="253"/>
        <end position="272"/>
    </location>
</feature>
<keyword evidence="2 7" id="KW-0812">Transmembrane</keyword>
<dbReference type="Pfam" id="PF25147">
    <property type="entry name" value="Ribophorin_II_C"/>
    <property type="match status" value="1"/>
</dbReference>
<evidence type="ECO:0000313" key="11">
    <source>
        <dbReference type="Proteomes" id="UP000016923"/>
    </source>
</evidence>
<dbReference type="OMA" id="VFFMYYT"/>
<keyword evidence="11" id="KW-1185">Reference proteome</keyword>
<feature type="signal peptide" evidence="8">
    <location>
        <begin position="1"/>
        <end position="18"/>
    </location>
</feature>
<gene>
    <name evidence="10" type="ORF">F503_05517</name>
</gene>
<keyword evidence="6 7" id="KW-0472">Membrane</keyword>
<keyword evidence="4" id="KW-0256">Endoplasmic reticulum</keyword>
<evidence type="ECO:0000256" key="2">
    <source>
        <dbReference type="ARBA" id="ARBA00022692"/>
    </source>
</evidence>
<comment type="subcellular location">
    <subcellularLocation>
        <location evidence="1">Endoplasmic reticulum membrane</location>
        <topology evidence="1">Multi-pass membrane protein</topology>
    </subcellularLocation>
</comment>
<feature type="transmembrane region" description="Helical" evidence="7">
    <location>
        <begin position="224"/>
        <end position="247"/>
    </location>
</feature>
<dbReference type="GO" id="GO:0016740">
    <property type="term" value="F:transferase activity"/>
    <property type="evidence" value="ECO:0007669"/>
    <property type="project" value="UniProtKB-KW"/>
</dbReference>
<feature type="chain" id="PRO_5044208476" evidence="8">
    <location>
        <begin position="19"/>
        <end position="287"/>
    </location>
</feature>
<evidence type="ECO:0000259" key="9">
    <source>
        <dbReference type="Pfam" id="PF25147"/>
    </source>
</evidence>
<dbReference type="InterPro" id="IPR008814">
    <property type="entry name" value="Swp1"/>
</dbReference>